<keyword evidence="3" id="KW-1185">Reference proteome</keyword>
<reference evidence="2" key="2">
    <citation type="submission" date="2020-12" db="EMBL/GenBank/DDBJ databases">
        <authorList>
            <person name="Kanost M."/>
        </authorList>
    </citation>
    <scope>NUCLEOTIDE SEQUENCE</scope>
</reference>
<sequence>MTDIQSLPLEIFIEILVNTDGITLGKCRRVCKNWKDVIDNTDYLWENICLNEYKYPSIIARRKASKDLKWYHIYKNLFKWSNLDEYEKDFKQFYVFLHHDINHALDIEYGVLPLKETRGMILYDTSTLKLIPVAVPDQNVLKIANNDIATVILLTSGLLIQKTVDNCTDMSEAFFKAEMFVLGTDAVYFCDDQDVYMCDLKLKTLSRKLIVHIEYSIKQMQYNDDTIYIFTKCGKILSITRDHRMQMKPINCPPEWIVQIKYITIVNARNFICYSKNLFKIETEKYQHLYLDFPLVTALFFYIDFVLIGTRQGEILLYRLSSQKKGMKPIFEKIAQLPEMKYALRLDVCERESGPVIIAATFFDIMILELTFFPHELEKKKSYPPHQLTMFKRLTTLRDRLRMGVPSLKAIA</sequence>
<dbReference type="Pfam" id="PF12937">
    <property type="entry name" value="F-box-like"/>
    <property type="match status" value="1"/>
</dbReference>
<dbReference type="InterPro" id="IPR036047">
    <property type="entry name" value="F-box-like_dom_sf"/>
</dbReference>
<dbReference type="AlphaFoldDB" id="A0A921YRL9"/>
<dbReference type="Proteomes" id="UP000791440">
    <property type="component" value="Unassembled WGS sequence"/>
</dbReference>
<feature type="domain" description="F-box" evidence="1">
    <location>
        <begin position="1"/>
        <end position="48"/>
    </location>
</feature>
<dbReference type="SUPFAM" id="SSF81383">
    <property type="entry name" value="F-box domain"/>
    <property type="match status" value="1"/>
</dbReference>
<dbReference type="SMART" id="SM00256">
    <property type="entry name" value="FBOX"/>
    <property type="match status" value="1"/>
</dbReference>
<dbReference type="InterPro" id="IPR001810">
    <property type="entry name" value="F-box_dom"/>
</dbReference>
<dbReference type="Gene3D" id="1.20.1280.50">
    <property type="match status" value="1"/>
</dbReference>
<protein>
    <recommendedName>
        <fullName evidence="1">F-box domain-containing protein</fullName>
    </recommendedName>
</protein>
<proteinExistence type="predicted"/>
<evidence type="ECO:0000313" key="3">
    <source>
        <dbReference type="Proteomes" id="UP000791440"/>
    </source>
</evidence>
<organism evidence="2 3">
    <name type="scientific">Manduca sexta</name>
    <name type="common">Tobacco hawkmoth</name>
    <name type="synonym">Tobacco hornworm</name>
    <dbReference type="NCBI Taxonomy" id="7130"/>
    <lineage>
        <taxon>Eukaryota</taxon>
        <taxon>Metazoa</taxon>
        <taxon>Ecdysozoa</taxon>
        <taxon>Arthropoda</taxon>
        <taxon>Hexapoda</taxon>
        <taxon>Insecta</taxon>
        <taxon>Pterygota</taxon>
        <taxon>Neoptera</taxon>
        <taxon>Endopterygota</taxon>
        <taxon>Lepidoptera</taxon>
        <taxon>Glossata</taxon>
        <taxon>Ditrysia</taxon>
        <taxon>Bombycoidea</taxon>
        <taxon>Sphingidae</taxon>
        <taxon>Sphinginae</taxon>
        <taxon>Sphingini</taxon>
        <taxon>Manduca</taxon>
    </lineage>
</organism>
<evidence type="ECO:0000313" key="2">
    <source>
        <dbReference type="EMBL" id="KAG6444113.1"/>
    </source>
</evidence>
<evidence type="ECO:0000259" key="1">
    <source>
        <dbReference type="PROSITE" id="PS50181"/>
    </source>
</evidence>
<reference evidence="2" key="1">
    <citation type="journal article" date="2016" name="Insect Biochem. Mol. Biol.">
        <title>Multifaceted biological insights from a draft genome sequence of the tobacco hornworm moth, Manduca sexta.</title>
        <authorList>
            <person name="Kanost M.R."/>
            <person name="Arrese E.L."/>
            <person name="Cao X."/>
            <person name="Chen Y.R."/>
            <person name="Chellapilla S."/>
            <person name="Goldsmith M.R."/>
            <person name="Grosse-Wilde E."/>
            <person name="Heckel D.G."/>
            <person name="Herndon N."/>
            <person name="Jiang H."/>
            <person name="Papanicolaou A."/>
            <person name="Qu J."/>
            <person name="Soulages J.L."/>
            <person name="Vogel H."/>
            <person name="Walters J."/>
            <person name="Waterhouse R.M."/>
            <person name="Ahn S.J."/>
            <person name="Almeida F.C."/>
            <person name="An C."/>
            <person name="Aqrawi P."/>
            <person name="Bretschneider A."/>
            <person name="Bryant W.B."/>
            <person name="Bucks S."/>
            <person name="Chao H."/>
            <person name="Chevignon G."/>
            <person name="Christen J.M."/>
            <person name="Clarke D.F."/>
            <person name="Dittmer N.T."/>
            <person name="Ferguson L.C.F."/>
            <person name="Garavelou S."/>
            <person name="Gordon K.H.J."/>
            <person name="Gunaratna R.T."/>
            <person name="Han Y."/>
            <person name="Hauser F."/>
            <person name="He Y."/>
            <person name="Heidel-Fischer H."/>
            <person name="Hirsh A."/>
            <person name="Hu Y."/>
            <person name="Jiang H."/>
            <person name="Kalra D."/>
            <person name="Klinner C."/>
            <person name="Konig C."/>
            <person name="Kovar C."/>
            <person name="Kroll A.R."/>
            <person name="Kuwar S.S."/>
            <person name="Lee S.L."/>
            <person name="Lehman R."/>
            <person name="Li K."/>
            <person name="Li Z."/>
            <person name="Liang H."/>
            <person name="Lovelace S."/>
            <person name="Lu Z."/>
            <person name="Mansfield J.H."/>
            <person name="McCulloch K.J."/>
            <person name="Mathew T."/>
            <person name="Morton B."/>
            <person name="Muzny D.M."/>
            <person name="Neunemann D."/>
            <person name="Ongeri F."/>
            <person name="Pauchet Y."/>
            <person name="Pu L.L."/>
            <person name="Pyrousis I."/>
            <person name="Rao X.J."/>
            <person name="Redding A."/>
            <person name="Roesel C."/>
            <person name="Sanchez-Gracia A."/>
            <person name="Schaack S."/>
            <person name="Shukla A."/>
            <person name="Tetreau G."/>
            <person name="Wang Y."/>
            <person name="Xiong G.H."/>
            <person name="Traut W."/>
            <person name="Walsh T.K."/>
            <person name="Worley K.C."/>
            <person name="Wu D."/>
            <person name="Wu W."/>
            <person name="Wu Y.Q."/>
            <person name="Zhang X."/>
            <person name="Zou Z."/>
            <person name="Zucker H."/>
            <person name="Briscoe A.D."/>
            <person name="Burmester T."/>
            <person name="Clem R.J."/>
            <person name="Feyereisen R."/>
            <person name="Grimmelikhuijzen C.J.P."/>
            <person name="Hamodrakas S.J."/>
            <person name="Hansson B.S."/>
            <person name="Huguet E."/>
            <person name="Jermiin L.S."/>
            <person name="Lan Q."/>
            <person name="Lehman H.K."/>
            <person name="Lorenzen M."/>
            <person name="Merzendorfer H."/>
            <person name="Michalopoulos I."/>
            <person name="Morton D.B."/>
            <person name="Muthukrishnan S."/>
            <person name="Oakeshott J.G."/>
            <person name="Palmer W."/>
            <person name="Park Y."/>
            <person name="Passarelli A.L."/>
            <person name="Rozas J."/>
            <person name="Schwartz L.M."/>
            <person name="Smith W."/>
            <person name="Southgate A."/>
            <person name="Vilcinskas A."/>
            <person name="Vogt R."/>
            <person name="Wang P."/>
            <person name="Werren J."/>
            <person name="Yu X.Q."/>
            <person name="Zhou J.J."/>
            <person name="Brown S.J."/>
            <person name="Scherer S.E."/>
            <person name="Richards S."/>
            <person name="Blissard G.W."/>
        </authorList>
    </citation>
    <scope>NUCLEOTIDE SEQUENCE</scope>
</reference>
<dbReference type="EMBL" id="JH668308">
    <property type="protein sequence ID" value="KAG6444113.1"/>
    <property type="molecule type" value="Genomic_DNA"/>
</dbReference>
<accession>A0A921YRL9</accession>
<dbReference type="OrthoDB" id="2095648at2759"/>
<comment type="caution">
    <text evidence="2">The sequence shown here is derived from an EMBL/GenBank/DDBJ whole genome shotgun (WGS) entry which is preliminary data.</text>
</comment>
<gene>
    <name evidence="2" type="ORF">O3G_MSEX003203</name>
</gene>
<dbReference type="PROSITE" id="PS50181">
    <property type="entry name" value="FBOX"/>
    <property type="match status" value="1"/>
</dbReference>
<name>A0A921YRL9_MANSE</name>